<dbReference type="AlphaFoldDB" id="A0A1M5BR34"/>
<dbReference type="STRING" id="2017.SAMN05444320_103691"/>
<dbReference type="OrthoDB" id="9941907at2"/>
<organism evidence="2 3">
    <name type="scientific">Streptoalloteichus hindustanus</name>
    <dbReference type="NCBI Taxonomy" id="2017"/>
    <lineage>
        <taxon>Bacteria</taxon>
        <taxon>Bacillati</taxon>
        <taxon>Actinomycetota</taxon>
        <taxon>Actinomycetes</taxon>
        <taxon>Pseudonocardiales</taxon>
        <taxon>Pseudonocardiaceae</taxon>
        <taxon>Streptoalloteichus</taxon>
    </lineage>
</organism>
<feature type="transmembrane region" description="Helical" evidence="1">
    <location>
        <begin position="52"/>
        <end position="79"/>
    </location>
</feature>
<evidence type="ECO:0008006" key="4">
    <source>
        <dbReference type="Google" id="ProtNLM"/>
    </source>
</evidence>
<evidence type="ECO:0000256" key="1">
    <source>
        <dbReference type="SAM" id="Phobius"/>
    </source>
</evidence>
<dbReference type="RefSeq" id="WP_073482341.1">
    <property type="nucleotide sequence ID" value="NZ_FQVN01000003.1"/>
</dbReference>
<proteinExistence type="predicted"/>
<sequence length="117" mass="12492">MTRQAALAWLLTPLVAVFGTLLGVLALFYGQARLVPRLAGGVEQVCGTVDCGLGVGVLLVLFGFLAVCLAMTAGCVVALRCREDQDNRRAVWRGAWVAGWCLVAYAALSVIAWWPKV</sequence>
<reference evidence="2 3" key="1">
    <citation type="submission" date="2016-11" db="EMBL/GenBank/DDBJ databases">
        <authorList>
            <person name="Jaros S."/>
            <person name="Januszkiewicz K."/>
            <person name="Wedrychowicz H."/>
        </authorList>
    </citation>
    <scope>NUCLEOTIDE SEQUENCE [LARGE SCALE GENOMIC DNA]</scope>
    <source>
        <strain evidence="2 3">DSM 44523</strain>
    </source>
</reference>
<keyword evidence="1" id="KW-0812">Transmembrane</keyword>
<feature type="transmembrane region" description="Helical" evidence="1">
    <location>
        <begin position="7"/>
        <end position="32"/>
    </location>
</feature>
<dbReference type="EMBL" id="FQVN01000003">
    <property type="protein sequence ID" value="SHF44905.1"/>
    <property type="molecule type" value="Genomic_DNA"/>
</dbReference>
<evidence type="ECO:0000313" key="3">
    <source>
        <dbReference type="Proteomes" id="UP000184501"/>
    </source>
</evidence>
<keyword evidence="3" id="KW-1185">Reference proteome</keyword>
<keyword evidence="1" id="KW-1133">Transmembrane helix</keyword>
<keyword evidence="1" id="KW-0472">Membrane</keyword>
<evidence type="ECO:0000313" key="2">
    <source>
        <dbReference type="EMBL" id="SHF44905.1"/>
    </source>
</evidence>
<name>A0A1M5BR34_STRHI</name>
<feature type="transmembrane region" description="Helical" evidence="1">
    <location>
        <begin position="91"/>
        <end position="114"/>
    </location>
</feature>
<gene>
    <name evidence="2" type="ORF">SAMN05444320_103691</name>
</gene>
<protein>
    <recommendedName>
        <fullName evidence="4">Transmembrane protein</fullName>
    </recommendedName>
</protein>
<dbReference type="Proteomes" id="UP000184501">
    <property type="component" value="Unassembled WGS sequence"/>
</dbReference>
<accession>A0A1M5BR34</accession>